<evidence type="ECO:0000313" key="2">
    <source>
        <dbReference type="Proteomes" id="UP001642484"/>
    </source>
</evidence>
<keyword evidence="2" id="KW-1185">Reference proteome</keyword>
<dbReference type="EMBL" id="CAXAMN010003158">
    <property type="protein sequence ID" value="CAK9003203.1"/>
    <property type="molecule type" value="Genomic_DNA"/>
</dbReference>
<reference evidence="1 2" key="1">
    <citation type="submission" date="2024-02" db="EMBL/GenBank/DDBJ databases">
        <authorList>
            <person name="Chen Y."/>
            <person name="Shah S."/>
            <person name="Dougan E. K."/>
            <person name="Thang M."/>
            <person name="Chan C."/>
        </authorList>
    </citation>
    <scope>NUCLEOTIDE SEQUENCE [LARGE SCALE GENOMIC DNA]</scope>
</reference>
<accession>A0ABP0IPG0</accession>
<gene>
    <name evidence="1" type="ORF">CCMP2556_LOCUS7201</name>
</gene>
<comment type="caution">
    <text evidence="1">The sequence shown here is derived from an EMBL/GenBank/DDBJ whole genome shotgun (WGS) entry which is preliminary data.</text>
</comment>
<name>A0ABP0IPG0_9DINO</name>
<dbReference type="Proteomes" id="UP001642484">
    <property type="component" value="Unassembled WGS sequence"/>
</dbReference>
<evidence type="ECO:0000313" key="1">
    <source>
        <dbReference type="EMBL" id="CAK9003203.1"/>
    </source>
</evidence>
<proteinExistence type="predicted"/>
<sequence>MAFNAASTACPDDESFLSAKARFRWTCRDFMRMGVMWSVSFTSLAVSDCAGSLNLQGACSADLTSLMGSFTYLASSISLMTLNCPSGNLPPVVEKIQTLEANKAAQAAAKATCVFDVGHAAFWLARVGTSITQEHQGYRCGATLHCTPENVAKGEAGKVACAVDVSGIVGAATFAATAIIYAVVGCPALVNKVVWVVSQVGGRAPSWPKLGEDPNSVDWSWAGVDPPSTLHS</sequence>
<protein>
    <submittedName>
        <fullName evidence="1">Uncharacterized protein</fullName>
    </submittedName>
</protein>
<organism evidence="1 2">
    <name type="scientific">Durusdinium trenchii</name>
    <dbReference type="NCBI Taxonomy" id="1381693"/>
    <lineage>
        <taxon>Eukaryota</taxon>
        <taxon>Sar</taxon>
        <taxon>Alveolata</taxon>
        <taxon>Dinophyceae</taxon>
        <taxon>Suessiales</taxon>
        <taxon>Symbiodiniaceae</taxon>
        <taxon>Durusdinium</taxon>
    </lineage>
</organism>